<dbReference type="Proteomes" id="UP000297597">
    <property type="component" value="Unassembled WGS sequence"/>
</dbReference>
<name>A0A4Y7RUD7_9FIRM</name>
<accession>A0A4Y7RUD7</accession>
<protein>
    <recommendedName>
        <fullName evidence="4">Polymer-forming cytoskeletal</fullName>
    </recommendedName>
</protein>
<dbReference type="EMBL" id="QFFZ01000007">
    <property type="protein sequence ID" value="TEB12366.1"/>
    <property type="molecule type" value="Genomic_DNA"/>
</dbReference>
<proteinExistence type="predicted"/>
<evidence type="ECO:0000313" key="3">
    <source>
        <dbReference type="Proteomes" id="UP000297597"/>
    </source>
</evidence>
<dbReference type="RefSeq" id="WP_134212862.1">
    <property type="nucleotide sequence ID" value="NZ_QFFZ01000007.1"/>
</dbReference>
<comment type="caution">
    <text evidence="2">The sequence shown here is derived from an EMBL/GenBank/DDBJ whole genome shotgun (WGS) entry which is preliminary data.</text>
</comment>
<evidence type="ECO:0008006" key="4">
    <source>
        <dbReference type="Google" id="ProtNLM"/>
    </source>
</evidence>
<dbReference type="OrthoDB" id="1953161at2"/>
<dbReference type="AlphaFoldDB" id="A0A4Y7RUD7"/>
<evidence type="ECO:0000313" key="2">
    <source>
        <dbReference type="EMBL" id="TEB12366.1"/>
    </source>
</evidence>
<organism evidence="2 3">
    <name type="scientific">Pelotomaculum propionicicum</name>
    <dbReference type="NCBI Taxonomy" id="258475"/>
    <lineage>
        <taxon>Bacteria</taxon>
        <taxon>Bacillati</taxon>
        <taxon>Bacillota</taxon>
        <taxon>Clostridia</taxon>
        <taxon>Eubacteriales</taxon>
        <taxon>Desulfotomaculaceae</taxon>
        <taxon>Pelotomaculum</taxon>
    </lineage>
</organism>
<reference evidence="2 3" key="1">
    <citation type="journal article" date="2018" name="Environ. Microbiol.">
        <title>Novel energy conservation strategies and behaviour of Pelotomaculum schinkii driving syntrophic propionate catabolism.</title>
        <authorList>
            <person name="Hidalgo-Ahumada C.A.P."/>
            <person name="Nobu M.K."/>
            <person name="Narihiro T."/>
            <person name="Tamaki H."/>
            <person name="Liu W.T."/>
            <person name="Kamagata Y."/>
            <person name="Stams A.J.M."/>
            <person name="Imachi H."/>
            <person name="Sousa D.Z."/>
        </authorList>
    </citation>
    <scope>NUCLEOTIDE SEQUENCE [LARGE SCALE GENOMIC DNA]</scope>
    <source>
        <strain evidence="2 3">MGP</strain>
    </source>
</reference>
<feature type="signal peptide" evidence="1">
    <location>
        <begin position="1"/>
        <end position="27"/>
    </location>
</feature>
<sequence length="200" mass="21014">MFKTSYKLIVPVMIFLFVFSLAAPAGAYEVKTVIPEGKIQGPLFLAGESLELNADVEGDVFAAGQNVTINGKVNGDLLAAGRSVRINGEITGDIRCAGADIDYRGKVGQSFTGFASEVRLSERSSVNKDLLLFAGSAALSGVIGRQVLGSGGAISLNGPIGSDVRLWAVEDLKVGPSGSIDFIFNQKFGKRSHENVPALH</sequence>
<keyword evidence="3" id="KW-1185">Reference proteome</keyword>
<feature type="chain" id="PRO_5021262208" description="Polymer-forming cytoskeletal" evidence="1">
    <location>
        <begin position="28"/>
        <end position="200"/>
    </location>
</feature>
<evidence type="ECO:0000256" key="1">
    <source>
        <dbReference type="SAM" id="SignalP"/>
    </source>
</evidence>
<gene>
    <name evidence="2" type="ORF">Pmgp_00983</name>
</gene>
<keyword evidence="1" id="KW-0732">Signal</keyword>